<evidence type="ECO:0000256" key="2">
    <source>
        <dbReference type="ARBA" id="ARBA00008180"/>
    </source>
</evidence>
<organism evidence="9 10">
    <name type="scientific">Discostella pseudostelligera</name>
    <dbReference type="NCBI Taxonomy" id="259834"/>
    <lineage>
        <taxon>Eukaryota</taxon>
        <taxon>Sar</taxon>
        <taxon>Stramenopiles</taxon>
        <taxon>Ochrophyta</taxon>
        <taxon>Bacillariophyta</taxon>
        <taxon>Coscinodiscophyceae</taxon>
        <taxon>Thalassiosirophycidae</taxon>
        <taxon>Stephanodiscales</taxon>
        <taxon>Stephanodiscaceae</taxon>
        <taxon>Discostella</taxon>
    </lineage>
</organism>
<feature type="region of interest" description="Disordered" evidence="6">
    <location>
        <begin position="824"/>
        <end position="856"/>
    </location>
</feature>
<evidence type="ECO:0000313" key="9">
    <source>
        <dbReference type="EMBL" id="KAL3758468.1"/>
    </source>
</evidence>
<dbReference type="InterPro" id="IPR048361">
    <property type="entry name" value="Vps52_C"/>
</dbReference>
<accession>A0ABD3M6G6</accession>
<dbReference type="Proteomes" id="UP001530293">
    <property type="component" value="Unassembled WGS sequence"/>
</dbReference>
<dbReference type="AlphaFoldDB" id="A0ABD3M6G6"/>
<evidence type="ECO:0000259" key="8">
    <source>
        <dbReference type="Pfam" id="PF20655"/>
    </source>
</evidence>
<sequence>MNSDIIRRGNSKGIGMSEQDESERLSADLALFLSDPNLQSALADGSLDLSSYSSTINSELATLERECIALHRRAAPDILVLREELDACDSILAGLHEMLLGFQADLSGLSGDIRQLQDQSISLAVQVDNRRNAEECLRLFLERIVIPPNLAHVICRGEVDELFLECVKDLEEKFAYVQMTEHNLNDPDCSDPALLSSSGIPPASTVSGNEMIDHLSKLRLQAVTRTRAYFLKVMKQLRRPKTHIRMIQSHALLKYEYLVDFLLVAAPTIHTEIRDVYLESMSKTLYTLFRTYHKQLILLDMRLATRVDLIAVEESALRDNFSTKVNMRKRGDAFVLGDRSKVLDGAITADTAGDVSSASTPINAHMALMNGDKYSYEMIFRSIMSHLIDAATNEYVFARQFFKEHGQDDCWQSIFGKTLSLVLEQLENYLFNCHDAIAILLMIKLTHYYKRVVKLRRIDKVMESFLDRVSNLFWPRLKMVMDAHLRSIRGATAKKVGAGDIHAHLISRRYAEFTCSILLILNRGRKSTSEQHGNGMDATAPGNKDKPSHRGSAGDMLVNDLDVMMEEMILLLKRLSDVHPANKKRIVFMINNLDSIITIFRERRVSGRELNRFSELLAQQRELFVEEELLQTFSKMIAFVQQTEVHMSGVAGPKGARGVAAPADVVNPEVVESLVHEFASNWKSGIEQINRNVLSYFSNFRNGMEILKQVLTQLLLYYTRFQDVIRKIWRGKPPSFCKDLVMRLEVDGYAAVCSRITIVHRPTLTVNADILILIMNRSTSLFIGILAAAQLHCLESFVMFPTVSSGDSAHLTCVSLFRRKKSVDAPEDLSQPPQNNDPEEKPNDLKSAHPLKSSRRSFLSVTAASASLLPRPRRTYAASDKQTNLSDNELKQIILSDIVDKSFLVTADITRSVYDESATFTDEIDEYTMDKWIKGTKSLFIPSGSRVSLVGDVDVSQAEVSFRFDEDLMFNIPFKPVCSLTGKVVLKRDEKSGLITSYREYWDQSVNDVLKTAKFGKKV</sequence>
<dbReference type="Pfam" id="PF04129">
    <property type="entry name" value="Vps52_CC"/>
    <property type="match status" value="1"/>
</dbReference>
<dbReference type="PANTHER" id="PTHR14190:SF7">
    <property type="entry name" value="VACUOLAR PROTEIN SORTING-ASSOCIATED PROTEIN 52 HOMOLOG"/>
    <property type="match status" value="1"/>
</dbReference>
<keyword evidence="3" id="KW-0813">Transport</keyword>
<reference evidence="9 10" key="1">
    <citation type="submission" date="2024-10" db="EMBL/GenBank/DDBJ databases">
        <title>Updated reference genomes for cyclostephanoid diatoms.</title>
        <authorList>
            <person name="Roberts W.R."/>
            <person name="Alverson A.J."/>
        </authorList>
    </citation>
    <scope>NUCLEOTIDE SEQUENCE [LARGE SCALE GENOMIC DNA]</scope>
    <source>
        <strain evidence="9 10">AJA232-27</strain>
    </source>
</reference>
<evidence type="ECO:0000256" key="3">
    <source>
        <dbReference type="ARBA" id="ARBA00022448"/>
    </source>
</evidence>
<proteinExistence type="inferred from homology"/>
<evidence type="ECO:0000259" key="7">
    <source>
        <dbReference type="Pfam" id="PF04129"/>
    </source>
</evidence>
<evidence type="ECO:0000256" key="4">
    <source>
        <dbReference type="ARBA" id="ARBA00022927"/>
    </source>
</evidence>
<keyword evidence="4" id="KW-0653">Protein transport</keyword>
<dbReference type="InterPro" id="IPR048319">
    <property type="entry name" value="Vps52_CC"/>
</dbReference>
<dbReference type="InterPro" id="IPR007258">
    <property type="entry name" value="Vps52"/>
</dbReference>
<dbReference type="GO" id="GO:0005794">
    <property type="term" value="C:Golgi apparatus"/>
    <property type="evidence" value="ECO:0007669"/>
    <property type="project" value="UniProtKB-SubCell"/>
</dbReference>
<name>A0ABD3M6G6_9STRA</name>
<gene>
    <name evidence="9" type="ORF">ACHAWU_004311</name>
</gene>
<dbReference type="PANTHER" id="PTHR14190">
    <property type="entry name" value="SUPPRESSOR OF ACTIN MUTATIONS 2/VACUOLAR PROTEIN SORTING 52"/>
    <property type="match status" value="1"/>
</dbReference>
<evidence type="ECO:0000256" key="5">
    <source>
        <dbReference type="ARBA" id="ARBA00023034"/>
    </source>
</evidence>
<dbReference type="EMBL" id="JALLBG020000229">
    <property type="protein sequence ID" value="KAL3758468.1"/>
    <property type="molecule type" value="Genomic_DNA"/>
</dbReference>
<keyword evidence="5" id="KW-0333">Golgi apparatus</keyword>
<feature type="region of interest" description="Disordered" evidence="6">
    <location>
        <begin position="527"/>
        <end position="552"/>
    </location>
</feature>
<feature type="domain" description="Vps52 C-terminal" evidence="8">
    <location>
        <begin position="279"/>
        <end position="624"/>
    </location>
</feature>
<evidence type="ECO:0000256" key="1">
    <source>
        <dbReference type="ARBA" id="ARBA00004601"/>
    </source>
</evidence>
<evidence type="ECO:0000256" key="6">
    <source>
        <dbReference type="SAM" id="MobiDB-lite"/>
    </source>
</evidence>
<comment type="subcellular location">
    <subcellularLocation>
        <location evidence="1">Golgi apparatus</location>
        <location evidence="1">trans-Golgi network</location>
    </subcellularLocation>
</comment>
<dbReference type="GO" id="GO:0015031">
    <property type="term" value="P:protein transport"/>
    <property type="evidence" value="ECO:0007669"/>
    <property type="project" value="UniProtKB-KW"/>
</dbReference>
<comment type="caution">
    <text evidence="9">The sequence shown here is derived from an EMBL/GenBank/DDBJ whole genome shotgun (WGS) entry which is preliminary data.</text>
</comment>
<protein>
    <submittedName>
        <fullName evidence="9">Uncharacterized protein</fullName>
    </submittedName>
</protein>
<feature type="compositionally biased region" description="Basic and acidic residues" evidence="6">
    <location>
        <begin position="838"/>
        <end position="847"/>
    </location>
</feature>
<evidence type="ECO:0000313" key="10">
    <source>
        <dbReference type="Proteomes" id="UP001530293"/>
    </source>
</evidence>
<dbReference type="Pfam" id="PF20655">
    <property type="entry name" value="Vps52_C"/>
    <property type="match status" value="1"/>
</dbReference>
<feature type="domain" description="Vps52 coiled-coil" evidence="7">
    <location>
        <begin position="82"/>
        <end position="262"/>
    </location>
</feature>
<keyword evidence="10" id="KW-1185">Reference proteome</keyword>
<comment type="similarity">
    <text evidence="2">Belongs to the VPS52 family.</text>
</comment>